<sequence>MSTTLLAVAHGSADPRSAAAVSALFERVRSLRPGLDARVCYLDHTAPSAEEALAELAASGAGEVVVLPTLLTAAFHSKVDLPGVLAGVRERSPWLRVRYADTLGPHPLLLEAVERRLAQAGAAADPGTALVLASAGSSDPEANATVRAMAERLAERGPWREVVAAFASAAAPTPGEAVADLLGRGAERVAVATYLLAPGFFADRVREQSAAAGARTVSEALGDVPELARVVLERYDAAVARALAPTGRAPGQ</sequence>
<dbReference type="CDD" id="cd03416">
    <property type="entry name" value="CbiX_SirB_N"/>
    <property type="match status" value="1"/>
</dbReference>
<proteinExistence type="predicted"/>
<dbReference type="GO" id="GO:0046872">
    <property type="term" value="F:metal ion binding"/>
    <property type="evidence" value="ECO:0007669"/>
    <property type="project" value="UniProtKB-KW"/>
</dbReference>
<keyword evidence="2" id="KW-0456">Lyase</keyword>
<dbReference type="AlphaFoldDB" id="A0A7Z0JCT7"/>
<evidence type="ECO:0000256" key="2">
    <source>
        <dbReference type="ARBA" id="ARBA00023239"/>
    </source>
</evidence>
<keyword evidence="4" id="KW-1185">Reference proteome</keyword>
<accession>A0A7Z0JCT7</accession>
<dbReference type="PANTHER" id="PTHR33542">
    <property type="entry name" value="SIROHYDROCHLORIN FERROCHELATASE, CHLOROPLASTIC"/>
    <property type="match status" value="1"/>
</dbReference>
<dbReference type="Gene3D" id="3.40.50.1400">
    <property type="match status" value="2"/>
</dbReference>
<dbReference type="InterPro" id="IPR050963">
    <property type="entry name" value="Sirohydro_Cobaltochel/CbiX"/>
</dbReference>
<dbReference type="PANTHER" id="PTHR33542:SF5">
    <property type="entry name" value="FERROCHELATASE CHE1"/>
    <property type="match status" value="1"/>
</dbReference>
<reference evidence="3 4" key="1">
    <citation type="submission" date="2020-07" db="EMBL/GenBank/DDBJ databases">
        <title>Sequencing the genomes of 1000 actinobacteria strains.</title>
        <authorList>
            <person name="Klenk H.-P."/>
        </authorList>
    </citation>
    <scope>NUCLEOTIDE SEQUENCE [LARGE SCALE GENOMIC DNA]</scope>
    <source>
        <strain evidence="3 4">DSM 44442</strain>
    </source>
</reference>
<protein>
    <submittedName>
        <fullName evidence="3">Sirohydrochlorin ferrochelatase</fullName>
    </submittedName>
</protein>
<evidence type="ECO:0000256" key="1">
    <source>
        <dbReference type="ARBA" id="ARBA00022723"/>
    </source>
</evidence>
<dbReference type="Proteomes" id="UP000572051">
    <property type="component" value="Unassembled WGS sequence"/>
</dbReference>
<evidence type="ECO:0000313" key="4">
    <source>
        <dbReference type="Proteomes" id="UP000572051"/>
    </source>
</evidence>
<comment type="caution">
    <text evidence="3">The sequence shown here is derived from an EMBL/GenBank/DDBJ whole genome shotgun (WGS) entry which is preliminary data.</text>
</comment>
<dbReference type="InterPro" id="IPR002762">
    <property type="entry name" value="CbiX-like"/>
</dbReference>
<dbReference type="EMBL" id="JACCFS010000001">
    <property type="protein sequence ID" value="NYJ37591.1"/>
    <property type="molecule type" value="Genomic_DNA"/>
</dbReference>
<dbReference type="CDD" id="cd03414">
    <property type="entry name" value="CbiX_SirB_C"/>
    <property type="match status" value="1"/>
</dbReference>
<evidence type="ECO:0000313" key="3">
    <source>
        <dbReference type="EMBL" id="NYJ37591.1"/>
    </source>
</evidence>
<dbReference type="GO" id="GO:0016829">
    <property type="term" value="F:lyase activity"/>
    <property type="evidence" value="ECO:0007669"/>
    <property type="project" value="UniProtKB-KW"/>
</dbReference>
<dbReference type="RefSeq" id="WP_179828454.1">
    <property type="nucleotide sequence ID" value="NZ_JACCFS010000001.1"/>
</dbReference>
<name>A0A7Z0JCT7_9ACTN</name>
<dbReference type="Pfam" id="PF01903">
    <property type="entry name" value="CbiX"/>
    <property type="match status" value="2"/>
</dbReference>
<dbReference type="SUPFAM" id="SSF53800">
    <property type="entry name" value="Chelatase"/>
    <property type="match status" value="1"/>
</dbReference>
<gene>
    <name evidence="3" type="ORF">HNR10_005472</name>
</gene>
<keyword evidence="1" id="KW-0479">Metal-binding</keyword>
<organism evidence="3 4">
    <name type="scientific">Nocardiopsis aegyptia</name>
    <dbReference type="NCBI Taxonomy" id="220378"/>
    <lineage>
        <taxon>Bacteria</taxon>
        <taxon>Bacillati</taxon>
        <taxon>Actinomycetota</taxon>
        <taxon>Actinomycetes</taxon>
        <taxon>Streptosporangiales</taxon>
        <taxon>Nocardiopsidaceae</taxon>
        <taxon>Nocardiopsis</taxon>
    </lineage>
</organism>